<feature type="region of interest" description="Disordered" evidence="13">
    <location>
        <begin position="353"/>
        <end position="423"/>
    </location>
</feature>
<keyword evidence="9" id="KW-0862">Zinc</keyword>
<evidence type="ECO:0000256" key="6">
    <source>
        <dbReference type="ARBA" id="ARBA00022786"/>
    </source>
</evidence>
<evidence type="ECO:0000256" key="10">
    <source>
        <dbReference type="ARBA" id="ARBA00022840"/>
    </source>
</evidence>
<evidence type="ECO:0000256" key="5">
    <source>
        <dbReference type="ARBA" id="ARBA00022771"/>
    </source>
</evidence>
<evidence type="ECO:0000256" key="8">
    <source>
        <dbReference type="ARBA" id="ARBA00022806"/>
    </source>
</evidence>
<dbReference type="Gene3D" id="3.40.50.300">
    <property type="entry name" value="P-loop containing nucleotide triphosphate hydrolases"/>
    <property type="match status" value="2"/>
</dbReference>
<comment type="similarity">
    <text evidence="11">Belongs to the DEAD box helicase family. DEAH subfamily. PRP16 sub-subfamily.</text>
</comment>
<comment type="caution">
    <text evidence="17">The sequence shown here is derived from an EMBL/GenBank/DDBJ whole genome shotgun (WGS) entry which is preliminary data.</text>
</comment>
<keyword evidence="18" id="KW-1185">Reference proteome</keyword>
<evidence type="ECO:0000256" key="11">
    <source>
        <dbReference type="ARBA" id="ARBA00038040"/>
    </source>
</evidence>
<keyword evidence="4" id="KW-0547">Nucleotide-binding</keyword>
<keyword evidence="6" id="KW-0833">Ubl conjugation pathway</keyword>
<dbReference type="PANTHER" id="PTHR18934:SF91">
    <property type="entry name" value="PRE-MRNA-SPLICING FACTOR ATP-DEPENDENT RNA HELICASE PRP16"/>
    <property type="match status" value="1"/>
</dbReference>
<proteinExistence type="inferred from homology"/>
<dbReference type="InterPro" id="IPR017907">
    <property type="entry name" value="Znf_RING_CS"/>
</dbReference>
<reference evidence="17 18" key="1">
    <citation type="submission" date="2024-01" db="EMBL/GenBank/DDBJ databases">
        <title>The genome of the rayed Mediterranean limpet Patella caerulea (Linnaeus, 1758).</title>
        <authorList>
            <person name="Anh-Thu Weber A."/>
            <person name="Halstead-Nussloch G."/>
        </authorList>
    </citation>
    <scope>NUCLEOTIDE SEQUENCE [LARGE SCALE GENOMIC DNA]</scope>
    <source>
        <strain evidence="17">AATW-2023a</strain>
        <tissue evidence="17">Whole specimen</tissue>
    </source>
</reference>
<keyword evidence="12" id="KW-0175">Coiled coil</keyword>
<dbReference type="Proteomes" id="UP001347796">
    <property type="component" value="Unassembled WGS sequence"/>
</dbReference>
<dbReference type="InterPro" id="IPR044066">
    <property type="entry name" value="TRIAD_supradom"/>
</dbReference>
<dbReference type="SUPFAM" id="SSF52540">
    <property type="entry name" value="P-loop containing nucleoside triphosphate hydrolases"/>
    <property type="match status" value="1"/>
</dbReference>
<feature type="domain" description="Helicase C-terminal" evidence="15">
    <location>
        <begin position="839"/>
        <end position="1008"/>
    </location>
</feature>
<evidence type="ECO:0000256" key="12">
    <source>
        <dbReference type="SAM" id="Coils"/>
    </source>
</evidence>
<dbReference type="GO" id="GO:0003723">
    <property type="term" value="F:RNA binding"/>
    <property type="evidence" value="ECO:0007669"/>
    <property type="project" value="TreeGrafter"/>
</dbReference>
<dbReference type="PANTHER" id="PTHR18934">
    <property type="entry name" value="ATP-DEPENDENT RNA HELICASE"/>
    <property type="match status" value="1"/>
</dbReference>
<dbReference type="SMART" id="SM00847">
    <property type="entry name" value="HA2"/>
    <property type="match status" value="1"/>
</dbReference>
<evidence type="ECO:0000259" key="16">
    <source>
        <dbReference type="PROSITE" id="PS51873"/>
    </source>
</evidence>
<feature type="compositionally biased region" description="Polar residues" evidence="13">
    <location>
        <begin position="407"/>
        <end position="416"/>
    </location>
</feature>
<dbReference type="CDD" id="cd22585">
    <property type="entry name" value="Rcat_RBR_DEAH12-like"/>
    <property type="match status" value="1"/>
</dbReference>
<dbReference type="InterPro" id="IPR002464">
    <property type="entry name" value="DNA/RNA_helicase_DEAH_CS"/>
</dbReference>
<protein>
    <recommendedName>
        <fullName evidence="19">RNA helicase</fullName>
    </recommendedName>
</protein>
<dbReference type="Gene3D" id="3.30.40.10">
    <property type="entry name" value="Zinc/RING finger domain, C3HC4 (zinc finger)"/>
    <property type="match status" value="1"/>
</dbReference>
<dbReference type="EMBL" id="JAZGQO010000002">
    <property type="protein sequence ID" value="KAK6192740.1"/>
    <property type="molecule type" value="Genomic_DNA"/>
</dbReference>
<evidence type="ECO:0000313" key="17">
    <source>
        <dbReference type="EMBL" id="KAK6192740.1"/>
    </source>
</evidence>
<dbReference type="Gene3D" id="1.20.120.1080">
    <property type="match status" value="1"/>
</dbReference>
<keyword evidence="5" id="KW-0863">Zinc-finger</keyword>
<dbReference type="InterPro" id="IPR027417">
    <property type="entry name" value="P-loop_NTPase"/>
</dbReference>
<dbReference type="SMART" id="SM00487">
    <property type="entry name" value="DEXDc"/>
    <property type="match status" value="1"/>
</dbReference>
<evidence type="ECO:0000256" key="1">
    <source>
        <dbReference type="ARBA" id="ARBA00022679"/>
    </source>
</evidence>
<dbReference type="InterPro" id="IPR001650">
    <property type="entry name" value="Helicase_C-like"/>
</dbReference>
<dbReference type="InterPro" id="IPR014001">
    <property type="entry name" value="Helicase_ATP-bd"/>
</dbReference>
<dbReference type="InterPro" id="IPR056245">
    <property type="entry name" value="KH_DEAH11/12"/>
</dbReference>
<dbReference type="CDD" id="cd20335">
    <property type="entry name" value="BRcat_RBR"/>
    <property type="match status" value="1"/>
</dbReference>
<evidence type="ECO:0000313" key="18">
    <source>
        <dbReference type="Proteomes" id="UP001347796"/>
    </source>
</evidence>
<dbReference type="SMART" id="SM00647">
    <property type="entry name" value="IBR"/>
    <property type="match status" value="2"/>
</dbReference>
<keyword evidence="8" id="KW-0347">Helicase</keyword>
<dbReference type="Pfam" id="PF24471">
    <property type="entry name" value="KH_DEAH11"/>
    <property type="match status" value="1"/>
</dbReference>
<evidence type="ECO:0008006" key="19">
    <source>
        <dbReference type="Google" id="ProtNLM"/>
    </source>
</evidence>
<dbReference type="InterPro" id="IPR011545">
    <property type="entry name" value="DEAD/DEAH_box_helicase_dom"/>
</dbReference>
<sequence>MDFSKCGDDEVFKIQLSKVMPIMSKIRDECKKRCVDMVWRYAGRLSKKYADSFKMSTSTRPVANEPNVKSVREYQYATSKSRESEETATINRRKKSEQEELLFYVAFKNISNEAFDCAQFLLTGSKAEGGDINILSSVTCHADVLLTVTFKSEENAANTLWHIRDKGHNLKEERIELVWYRKPLLPDKYLRFLDSAPQVSRKEVDPTDTVKQHRIASSEHPFPKTNGKFDASMSKNELQCPGPSKDLEGITGTKRAEDKKIQPFLIYVAFENIPKESFDCTQFLLTQSEEKGTQINILSTVLCGADVLLTVTFSSKTKALETLRSIRTKGNKLKDRKEVKWYYKDSLPRKYSNCHQSVSQNRNKKVFQNEKKPKQIQKPDVDLPKQPQADTITSLHNPCGNKGGETAQMSTKSSVGSDEKNTKVDAIRSKEEGTCVYVSIRESVKERLLEGFLRARIGCESKATEFKVISTEIDQKTSFTMVTIQFKNKLLAREALNLLKMSNLNSETQLGCSLTSPNDTVEFRKEQLANKLNDIQNRSSKALHELRSKTDGAHDRLNSLVTPAFVSTTEYETIMDQRCALKSDIEEFKNQEKEYNRCVQDITDRLSNSITSENFEYILASETINFGIECCRLESGLPIYGRRLDVLNLIQENQVVIIRGETGSGKSTQLVQYLYQADFGKTGMITCTQPRKVACVSLAERVATELVTNVGQIVGYKSGLRKNTSEQTKIIYQTHHSLLQECLKDPRLTKYSCIIIDEAHERSIYTDILLSIIKICLPVRQDLKVIISSATIDVKIFSEYFHDCPTVEISGRAFPVDVIWRDAEEQYHDFKNFEGAAVALAKHIHLTEGPGDILAFLPSPLDTEKCKEDLDKKLTGRTNYKCFPFHGQLHPSEQQEVFQGLPVGQRKIVFATNAAETSITIPGIKFVIDTGMAKEREFDPIRHINTLRPKIISRSSANQRKGRAGRTAPGICYRLYTRQSYEEMNRTSVPEIQRVHLGQTLLMLYEMDMDPLTCDFVEAPCADAINSALTTLEELRCVVDGKITELGKWLAKIPLEPRLATMIKLGHDKGLLYDAIVFAVLFGTCGNSIFYRAGSDEAKRRADKLKLRFCHVKGDGVTFMEIYKEWITQPDRRQGPWCFENKINAKVLRGAKETILEIIAVLRKEYQITVDQTFKRGKESVEHLQKFVLYAFFNNVCYHMGHEKMGYFVPDLDQRVYVHPSSALKALGDSSDWLVYGNFLRTSRDYITTVTPIREEWITEIANEKKQHFDVEISKSKKLFKTHTEHFGVSTMAAFIGAKYTNIRRCEDMLSKKFQTPIVLEVERDKGEIHLFSTLNSMDAVEQFKDMVKEVKEAFQMKSREFQLGSKPTRFGGVRIVIGAGGEGQMILLPNEYRSIYIVRANRYTKADDVIDKFSEYGEIVDTWQDTRSGDRWGKLTFESPESALDAVLETQDDEFEAAVPEFKFNDNHDYQFKAKLTWCRRPLTGLAFVDIDPADLPKASRLGRLKILDRFVNVNLDRKSGQSLCLRGIPQGAQEEDIRESLISSMGFCSEDEEDRIHRITLLREKVKTTERDLRDIKENIERVISRVVPDSSFLVDLSAPRKETDFDFQAFVRFKQIEHGEKVCRKLTDKLTISKQNVKITPDLSTSINVAQKVYEKMCPVVDEYIEILQTKLRMNFDCQIKTLNKNRVSIRIFSEIPKDLSRVRSILAKLLKGEVLECWRNDNYRFLFLQTGRKFLNDLEKTNNVHIAVDGSRFTICLYGQVKDTSAAQIQINKFLEEIIEGTGREISLNSADQPKGLMKALIKEYGLNLEILIEEERLNSAILNHSTQVLKLMGTQKNVDKAFSKIAFIARGLNKAKSQNKANDELPECSTCFMVVEHTSKLYRLENCGHAYCLDCLRQQIELAIQNKDLPILCGGDGCQEPFVWHDFQNTLRKFNIEDECFVNAAVDKFVMKNRDSYRHCLTAECPMVYRVTSNGASFMCSECRLKICTTCHVEYHDGLTCAMFKSISKEEPSIAKFLGENKDTVKMCPKCKTLIEKTYGCHHMSCKSCGNHFCWLCLASFGTAEECYNHLAKNHGGIMNF</sequence>
<feature type="domain" description="RING-type" evidence="16">
    <location>
        <begin position="1869"/>
        <end position="2086"/>
    </location>
</feature>
<dbReference type="SUPFAM" id="SSF57850">
    <property type="entry name" value="RING/U-box"/>
    <property type="match status" value="3"/>
</dbReference>
<evidence type="ECO:0000256" key="4">
    <source>
        <dbReference type="ARBA" id="ARBA00022741"/>
    </source>
</evidence>
<dbReference type="GO" id="GO:0016740">
    <property type="term" value="F:transferase activity"/>
    <property type="evidence" value="ECO:0007669"/>
    <property type="project" value="UniProtKB-KW"/>
</dbReference>
<dbReference type="GO" id="GO:0016787">
    <property type="term" value="F:hydrolase activity"/>
    <property type="evidence" value="ECO:0007669"/>
    <property type="project" value="UniProtKB-KW"/>
</dbReference>
<dbReference type="Pfam" id="PF00270">
    <property type="entry name" value="DEAD"/>
    <property type="match status" value="1"/>
</dbReference>
<keyword evidence="2" id="KW-0479">Metal-binding</keyword>
<dbReference type="CDD" id="cd17917">
    <property type="entry name" value="DEXHc_RHA-like"/>
    <property type="match status" value="1"/>
</dbReference>
<feature type="domain" description="Helicase ATP-binding" evidence="14">
    <location>
        <begin position="647"/>
        <end position="810"/>
    </location>
</feature>
<evidence type="ECO:0000256" key="2">
    <source>
        <dbReference type="ARBA" id="ARBA00022723"/>
    </source>
</evidence>
<dbReference type="PROSITE" id="PS51873">
    <property type="entry name" value="TRIAD"/>
    <property type="match status" value="1"/>
</dbReference>
<name>A0AAN8Q6A9_PATCE</name>
<dbReference type="PROSITE" id="PS00518">
    <property type="entry name" value="ZF_RING_1"/>
    <property type="match status" value="1"/>
</dbReference>
<dbReference type="PROSITE" id="PS51194">
    <property type="entry name" value="HELICASE_CTER"/>
    <property type="match status" value="1"/>
</dbReference>
<evidence type="ECO:0000256" key="9">
    <source>
        <dbReference type="ARBA" id="ARBA00022833"/>
    </source>
</evidence>
<dbReference type="InterPro" id="IPR011709">
    <property type="entry name" value="DEAD-box_helicase_OB_fold"/>
</dbReference>
<evidence type="ECO:0000259" key="14">
    <source>
        <dbReference type="PROSITE" id="PS51192"/>
    </source>
</evidence>
<keyword evidence="3" id="KW-0677">Repeat</keyword>
<dbReference type="Gene3D" id="1.20.120.1750">
    <property type="match status" value="1"/>
</dbReference>
<dbReference type="Pfam" id="PF00271">
    <property type="entry name" value="Helicase_C"/>
    <property type="match status" value="1"/>
</dbReference>
<feature type="coiled-coil region" evidence="12">
    <location>
        <begin position="518"/>
        <end position="545"/>
    </location>
</feature>
<dbReference type="SUPFAM" id="SSF54928">
    <property type="entry name" value="RNA-binding domain, RBD"/>
    <property type="match status" value="1"/>
</dbReference>
<dbReference type="InterPro" id="IPR013083">
    <property type="entry name" value="Znf_RING/FYVE/PHD"/>
</dbReference>
<feature type="compositionally biased region" description="Basic and acidic residues" evidence="13">
    <location>
        <begin position="367"/>
        <end position="383"/>
    </location>
</feature>
<evidence type="ECO:0000259" key="15">
    <source>
        <dbReference type="PROSITE" id="PS51194"/>
    </source>
</evidence>
<accession>A0AAN8Q6A9</accession>
<keyword evidence="1" id="KW-0808">Transferase</keyword>
<dbReference type="GO" id="GO:0005524">
    <property type="term" value="F:ATP binding"/>
    <property type="evidence" value="ECO:0007669"/>
    <property type="project" value="UniProtKB-KW"/>
</dbReference>
<keyword evidence="7" id="KW-0378">Hydrolase</keyword>
<dbReference type="InterPro" id="IPR035979">
    <property type="entry name" value="RBD_domain_sf"/>
</dbReference>
<dbReference type="GO" id="GO:0008270">
    <property type="term" value="F:zinc ion binding"/>
    <property type="evidence" value="ECO:0007669"/>
    <property type="project" value="UniProtKB-KW"/>
</dbReference>
<dbReference type="Pfam" id="PF01485">
    <property type="entry name" value="IBR"/>
    <property type="match status" value="1"/>
</dbReference>
<dbReference type="PROSITE" id="PS00690">
    <property type="entry name" value="DEAH_ATP_HELICASE"/>
    <property type="match status" value="1"/>
</dbReference>
<evidence type="ECO:0000256" key="7">
    <source>
        <dbReference type="ARBA" id="ARBA00022801"/>
    </source>
</evidence>
<dbReference type="CDD" id="cd18791">
    <property type="entry name" value="SF2_C_RHA"/>
    <property type="match status" value="1"/>
</dbReference>
<dbReference type="InterPro" id="IPR002867">
    <property type="entry name" value="IBR_dom"/>
</dbReference>
<gene>
    <name evidence="17" type="ORF">SNE40_004162</name>
</gene>
<keyword evidence="10" id="KW-0067">ATP-binding</keyword>
<evidence type="ECO:0000256" key="3">
    <source>
        <dbReference type="ARBA" id="ARBA00022737"/>
    </source>
</evidence>
<dbReference type="GO" id="GO:0004386">
    <property type="term" value="F:helicase activity"/>
    <property type="evidence" value="ECO:0007669"/>
    <property type="project" value="UniProtKB-KW"/>
</dbReference>
<dbReference type="Pfam" id="PF07717">
    <property type="entry name" value="OB_NTP_bind"/>
    <property type="match status" value="1"/>
</dbReference>
<dbReference type="PROSITE" id="PS51192">
    <property type="entry name" value="HELICASE_ATP_BIND_1"/>
    <property type="match status" value="1"/>
</dbReference>
<feature type="coiled-coil region" evidence="12">
    <location>
        <begin position="1561"/>
        <end position="1588"/>
    </location>
</feature>
<dbReference type="Pfam" id="PF22191">
    <property type="entry name" value="IBR_1"/>
    <property type="match status" value="1"/>
</dbReference>
<organism evidence="17 18">
    <name type="scientific">Patella caerulea</name>
    <name type="common">Rayed Mediterranean limpet</name>
    <dbReference type="NCBI Taxonomy" id="87958"/>
    <lineage>
        <taxon>Eukaryota</taxon>
        <taxon>Metazoa</taxon>
        <taxon>Spiralia</taxon>
        <taxon>Lophotrochozoa</taxon>
        <taxon>Mollusca</taxon>
        <taxon>Gastropoda</taxon>
        <taxon>Patellogastropoda</taxon>
        <taxon>Patelloidea</taxon>
        <taxon>Patellidae</taxon>
        <taxon>Patella</taxon>
    </lineage>
</organism>
<dbReference type="SMART" id="SM00490">
    <property type="entry name" value="HELICc"/>
    <property type="match status" value="1"/>
</dbReference>
<evidence type="ECO:0000256" key="13">
    <source>
        <dbReference type="SAM" id="MobiDB-lite"/>
    </source>
</evidence>
<dbReference type="InterPro" id="IPR007502">
    <property type="entry name" value="Helicase-assoc_dom"/>
</dbReference>